<dbReference type="Gene3D" id="3.30.70.270">
    <property type="match status" value="1"/>
</dbReference>
<proteinExistence type="predicted"/>
<dbReference type="SUPFAM" id="SSF56672">
    <property type="entry name" value="DNA/RNA polymerases"/>
    <property type="match status" value="1"/>
</dbReference>
<sequence length="142" mass="16056">MLRPLLRWARRKGIRISAYLDDLIVIIKTKGRTVQHTQLLSKLRELEFLIKESKSRLIPTQILDRLGFAVNTKNMTLSVPTSKCRCTRSEAQRLLNRGTCAVKTLAAFIGKAQAVTPAVFPAILKARNLLALKDQLLHQEKP</sequence>
<name>A0A1X0QVI7_RHIZD</name>
<dbReference type="InterPro" id="IPR043502">
    <property type="entry name" value="DNA/RNA_pol_sf"/>
</dbReference>
<dbReference type="InterPro" id="IPR043128">
    <property type="entry name" value="Rev_trsase/Diguanyl_cyclase"/>
</dbReference>
<dbReference type="InterPro" id="IPR052055">
    <property type="entry name" value="Hepadnavirus_pol/RT"/>
</dbReference>
<dbReference type="VEuPathDB" id="FungiDB:BCV72DRAFT_295822"/>
<protein>
    <recommendedName>
        <fullName evidence="2">Reverse transcriptase domain-containing protein</fullName>
    </recommendedName>
</protein>
<gene>
    <name evidence="1" type="ORF">BCV72DRAFT_295822</name>
</gene>
<organism evidence="1">
    <name type="scientific">Rhizopus microsporus var. microsporus</name>
    <dbReference type="NCBI Taxonomy" id="86635"/>
    <lineage>
        <taxon>Eukaryota</taxon>
        <taxon>Fungi</taxon>
        <taxon>Fungi incertae sedis</taxon>
        <taxon>Mucoromycota</taxon>
        <taxon>Mucoromycotina</taxon>
        <taxon>Mucoromycetes</taxon>
        <taxon>Mucorales</taxon>
        <taxon>Mucorineae</taxon>
        <taxon>Rhizopodaceae</taxon>
        <taxon>Rhizopus</taxon>
    </lineage>
</organism>
<evidence type="ECO:0000313" key="1">
    <source>
        <dbReference type="EMBL" id="ORE03767.1"/>
    </source>
</evidence>
<reference evidence="1" key="1">
    <citation type="journal article" date="2016" name="Proc. Natl. Acad. Sci. U.S.A.">
        <title>Lipid metabolic changes in an early divergent fungus govern the establishment of a mutualistic symbiosis with endobacteria.</title>
        <authorList>
            <person name="Lastovetsky O.A."/>
            <person name="Gaspar M.L."/>
            <person name="Mondo S.J."/>
            <person name="LaButti K.M."/>
            <person name="Sandor L."/>
            <person name="Grigoriev I.V."/>
            <person name="Henry S.A."/>
            <person name="Pawlowska T.E."/>
        </authorList>
    </citation>
    <scope>NUCLEOTIDE SEQUENCE [LARGE SCALE GENOMIC DNA]</scope>
    <source>
        <strain evidence="1">ATCC 52814</strain>
    </source>
</reference>
<dbReference type="OrthoDB" id="2286148at2759"/>
<dbReference type="Proteomes" id="UP000242414">
    <property type="component" value="Unassembled WGS sequence"/>
</dbReference>
<dbReference type="PANTHER" id="PTHR33050:SF7">
    <property type="entry name" value="RIBONUCLEASE H"/>
    <property type="match status" value="1"/>
</dbReference>
<dbReference type="EMBL" id="KV921992">
    <property type="protein sequence ID" value="ORE03767.1"/>
    <property type="molecule type" value="Genomic_DNA"/>
</dbReference>
<accession>A0A1X0QVI7</accession>
<dbReference type="AlphaFoldDB" id="A0A1X0QVI7"/>
<dbReference type="PANTHER" id="PTHR33050">
    <property type="entry name" value="REVERSE TRANSCRIPTASE DOMAIN-CONTAINING PROTEIN"/>
    <property type="match status" value="1"/>
</dbReference>
<evidence type="ECO:0008006" key="2">
    <source>
        <dbReference type="Google" id="ProtNLM"/>
    </source>
</evidence>